<protein>
    <submittedName>
        <fullName evidence="3">Uncharacterized protein LOC120273201</fullName>
    </submittedName>
</protein>
<accession>A0AB40C7F3</accession>
<organism evidence="2 3">
    <name type="scientific">Dioscorea cayennensis subsp. rotundata</name>
    <name type="common">White Guinea yam</name>
    <name type="synonym">Dioscorea rotundata</name>
    <dbReference type="NCBI Taxonomy" id="55577"/>
    <lineage>
        <taxon>Eukaryota</taxon>
        <taxon>Viridiplantae</taxon>
        <taxon>Streptophyta</taxon>
        <taxon>Embryophyta</taxon>
        <taxon>Tracheophyta</taxon>
        <taxon>Spermatophyta</taxon>
        <taxon>Magnoliopsida</taxon>
        <taxon>Liliopsida</taxon>
        <taxon>Dioscoreales</taxon>
        <taxon>Dioscoreaceae</taxon>
        <taxon>Dioscorea</taxon>
    </lineage>
</organism>
<dbReference type="RefSeq" id="XP_039135769.1">
    <property type="nucleotide sequence ID" value="XM_039279835.1"/>
</dbReference>
<dbReference type="InterPro" id="IPR018289">
    <property type="entry name" value="MULE_transposase_dom"/>
</dbReference>
<keyword evidence="2" id="KW-1185">Reference proteome</keyword>
<evidence type="ECO:0000313" key="2">
    <source>
        <dbReference type="Proteomes" id="UP001515500"/>
    </source>
</evidence>
<gene>
    <name evidence="3" type="primary">LOC120273201</name>
</gene>
<proteinExistence type="predicted"/>
<reference evidence="3" key="1">
    <citation type="submission" date="2025-08" db="UniProtKB">
        <authorList>
            <consortium name="RefSeq"/>
        </authorList>
    </citation>
    <scope>IDENTIFICATION</scope>
</reference>
<dbReference type="PANTHER" id="PTHR31973:SF166">
    <property type="entry name" value="OS10G0104700 PROTEIN"/>
    <property type="match status" value="1"/>
</dbReference>
<evidence type="ECO:0000313" key="3">
    <source>
        <dbReference type="RefSeq" id="XP_039135769.1"/>
    </source>
</evidence>
<sequence>MQATHICDGGIGTTAHPEASKKWVSERVIQKLKETPLYRAVDIQKDILRIHGVCLPCKHAWMGKEVARLVIYGSEVSSYDLLLWYADKVFATNSSSVVAIENDGERFKRGFFFSFGACLLGFKHVCRPLCFIDGTYLLAKYGRILLSATAKDGNKGLFHVAFTIVDNETDVNCTWFFAILGEALYSQDTYDEIITFISDRSKGLVNAVTRVFPSSPHGYYLRHLEANFMKTNSSIGKALRMQCWVVIMKIAYAYTLKEFDDAVVNLHVYQSMYSLG</sequence>
<dbReference type="PANTHER" id="PTHR31973">
    <property type="entry name" value="POLYPROTEIN, PUTATIVE-RELATED"/>
    <property type="match status" value="1"/>
</dbReference>
<feature type="domain" description="MULE transposase" evidence="1">
    <location>
        <begin position="131"/>
        <end position="226"/>
    </location>
</feature>
<dbReference type="GeneID" id="120273201"/>
<evidence type="ECO:0000259" key="1">
    <source>
        <dbReference type="Pfam" id="PF10551"/>
    </source>
</evidence>
<name>A0AB40C7F3_DIOCR</name>
<dbReference type="AlphaFoldDB" id="A0AB40C7F3"/>
<dbReference type="Pfam" id="PF10551">
    <property type="entry name" value="MULE"/>
    <property type="match status" value="1"/>
</dbReference>
<dbReference type="Proteomes" id="UP001515500">
    <property type="component" value="Chromosome 12"/>
</dbReference>